<evidence type="ECO:0000259" key="1">
    <source>
        <dbReference type="PROSITE" id="PS50011"/>
    </source>
</evidence>
<dbReference type="InterPro" id="IPR011009">
    <property type="entry name" value="Kinase-like_dom_sf"/>
</dbReference>
<dbReference type="AlphaFoldDB" id="A0A511TEF2"/>
<evidence type="ECO:0000313" key="2">
    <source>
        <dbReference type="EMBL" id="GEN12033.1"/>
    </source>
</evidence>
<evidence type="ECO:0000313" key="5">
    <source>
        <dbReference type="Proteomes" id="UP000321514"/>
    </source>
</evidence>
<organism evidence="2 5">
    <name type="scientific">Myxococcus fulvus</name>
    <dbReference type="NCBI Taxonomy" id="33"/>
    <lineage>
        <taxon>Bacteria</taxon>
        <taxon>Pseudomonadati</taxon>
        <taxon>Myxococcota</taxon>
        <taxon>Myxococcia</taxon>
        <taxon>Myxococcales</taxon>
        <taxon>Cystobacterineae</taxon>
        <taxon>Myxococcaceae</taxon>
        <taxon>Myxococcus</taxon>
    </lineage>
</organism>
<dbReference type="InterPro" id="IPR000719">
    <property type="entry name" value="Prot_kinase_dom"/>
</dbReference>
<dbReference type="EMBL" id="BJXR01000053">
    <property type="protein sequence ID" value="GEN12033.1"/>
    <property type="molecule type" value="Genomic_DNA"/>
</dbReference>
<dbReference type="OrthoDB" id="5518868at2"/>
<dbReference type="RefSeq" id="WP_074958048.1">
    <property type="nucleotide sequence ID" value="NZ_BJXR01000053.1"/>
</dbReference>
<reference evidence="2 5" key="2">
    <citation type="submission" date="2019-07" db="EMBL/GenBank/DDBJ databases">
        <title>Whole genome shotgun sequence of Myxococcus fulvus NBRC 100333.</title>
        <authorList>
            <person name="Hosoyama A."/>
            <person name="Uohara A."/>
            <person name="Ohji S."/>
            <person name="Ichikawa N."/>
        </authorList>
    </citation>
    <scope>NUCLEOTIDE SEQUENCE [LARGE SCALE GENOMIC DNA]</scope>
    <source>
        <strain evidence="2 5">NBRC 100333</strain>
    </source>
</reference>
<dbReference type="GO" id="GO:0005737">
    <property type="term" value="C:cytoplasm"/>
    <property type="evidence" value="ECO:0007669"/>
    <property type="project" value="TreeGrafter"/>
</dbReference>
<dbReference type="Pfam" id="PF00069">
    <property type="entry name" value="Pkinase"/>
    <property type="match status" value="1"/>
</dbReference>
<dbReference type="GO" id="GO:0005524">
    <property type="term" value="F:ATP binding"/>
    <property type="evidence" value="ECO:0007669"/>
    <property type="project" value="InterPro"/>
</dbReference>
<dbReference type="Proteomes" id="UP000321514">
    <property type="component" value="Unassembled WGS sequence"/>
</dbReference>
<accession>A0A511TEF2</accession>
<name>A0A511TEF2_MYXFU</name>
<proteinExistence type="predicted"/>
<dbReference type="SMART" id="SM00220">
    <property type="entry name" value="S_TKc"/>
    <property type="match status" value="1"/>
</dbReference>
<dbReference type="PANTHER" id="PTHR24361">
    <property type="entry name" value="MITOGEN-ACTIVATED KINASE KINASE KINASE"/>
    <property type="match status" value="1"/>
</dbReference>
<gene>
    <name evidence="2" type="ORF">MFU01_70700</name>
    <name evidence="3" type="ORF">SAMN05443572_111300</name>
</gene>
<dbReference type="PROSITE" id="PS50011">
    <property type="entry name" value="PROTEIN_KINASE_DOM"/>
    <property type="match status" value="1"/>
</dbReference>
<dbReference type="InterPro" id="IPR008271">
    <property type="entry name" value="Ser/Thr_kinase_AS"/>
</dbReference>
<keyword evidence="3" id="KW-0418">Kinase</keyword>
<dbReference type="PROSITE" id="PS00108">
    <property type="entry name" value="PROTEIN_KINASE_ST"/>
    <property type="match status" value="1"/>
</dbReference>
<feature type="domain" description="Protein kinase" evidence="1">
    <location>
        <begin position="107"/>
        <end position="313"/>
    </location>
</feature>
<dbReference type="Proteomes" id="UP000183760">
    <property type="component" value="Unassembled WGS sequence"/>
</dbReference>
<dbReference type="PANTHER" id="PTHR24361:SF678">
    <property type="entry name" value="SPORULATION-SPECIFIC PROTEIN 1"/>
    <property type="match status" value="1"/>
</dbReference>
<keyword evidence="3" id="KW-0808">Transferase</keyword>
<keyword evidence="4" id="KW-1185">Reference proteome</keyword>
<evidence type="ECO:0000313" key="3">
    <source>
        <dbReference type="EMBL" id="SEU36759.1"/>
    </source>
</evidence>
<dbReference type="Gene3D" id="1.10.510.10">
    <property type="entry name" value="Transferase(Phosphotransferase) domain 1"/>
    <property type="match status" value="1"/>
</dbReference>
<dbReference type="GO" id="GO:0004672">
    <property type="term" value="F:protein kinase activity"/>
    <property type="evidence" value="ECO:0007669"/>
    <property type="project" value="InterPro"/>
</dbReference>
<protein>
    <submittedName>
        <fullName evidence="3">Protein kinase domain-containing protein</fullName>
    </submittedName>
</protein>
<dbReference type="SUPFAM" id="SSF56112">
    <property type="entry name" value="Protein kinase-like (PK-like)"/>
    <property type="match status" value="1"/>
</dbReference>
<reference evidence="3 4" key="1">
    <citation type="submission" date="2016-10" db="EMBL/GenBank/DDBJ databases">
        <authorList>
            <person name="Varghese N."/>
            <person name="Submissions S."/>
        </authorList>
    </citation>
    <scope>NUCLEOTIDE SEQUENCE [LARGE SCALE GENOMIC DNA]</scope>
    <source>
        <strain evidence="3 4">DSM 16525</strain>
    </source>
</reference>
<dbReference type="EMBL" id="FOIB01000011">
    <property type="protein sequence ID" value="SEU36759.1"/>
    <property type="molecule type" value="Genomic_DNA"/>
</dbReference>
<comment type="caution">
    <text evidence="2">The sequence shown here is derived from an EMBL/GenBank/DDBJ whole genome shotgun (WGS) entry which is preliminary data.</text>
</comment>
<dbReference type="InterPro" id="IPR053235">
    <property type="entry name" value="Ser_Thr_kinase"/>
</dbReference>
<sequence length="313" mass="34633">MFQVGDISASTVHTLAGLIATRIGYPAGEEFLEAALTELTQDSENVGLSQLVAKVQTLSGVTALKLRKSAFFAEHQAPRQQEDSGARPEPLPQEVSAKTSLGLPPGLTFVKIQGQGGFGMVMQARTQDGEIVIVKQLQSVAEAQHEERVMRALDHPNIPKVRGRHQAFLVMDFVVGDDLKGEIPMKPERIYQVGLAVLETLSYMHRSNYVHGDIKPANVMLTTTGRFMLIDFGEAKTIDGNASRVEADIRMFGNLLRRLMMGNEVSDETKWPTWVPLIQRRLIDRCRQKFGTQPDLGEIVRLLTTFSVPLQVG</sequence>
<evidence type="ECO:0000313" key="4">
    <source>
        <dbReference type="Proteomes" id="UP000183760"/>
    </source>
</evidence>